<reference evidence="1 2" key="1">
    <citation type="journal article" date="2019" name="Sci. Rep.">
        <title>Colletotrichum shisoi sp. nov., an anthracnose pathogen of Perilla frutescens in Japan: molecular phylogenetic, morphological and genomic evidence.</title>
        <authorList>
            <person name="Gan P."/>
            <person name="Tsushima A."/>
            <person name="Hiroyama R."/>
            <person name="Narusaka M."/>
            <person name="Takano Y."/>
            <person name="Narusaka Y."/>
            <person name="Kawaradani M."/>
            <person name="Damm U."/>
            <person name="Shirasu K."/>
        </authorList>
    </citation>
    <scope>NUCLEOTIDE SEQUENCE [LARGE SCALE GENOMIC DNA]</scope>
    <source>
        <strain evidence="1 2">PG-2018a</strain>
    </source>
</reference>
<proteinExistence type="predicted"/>
<dbReference type="Proteomes" id="UP000326340">
    <property type="component" value="Unassembled WGS sequence"/>
</dbReference>
<sequence length="262" mass="29192">MDSPLPEVISMESSARSDSYFRVRCGSRVKYIVTTQGTLHGDALLMPLFSLPPLPYSRDDWTVATISRSNETGELVPSLSNRTLLGVKEIWHPEMVDCLSLDRVERLSATAFECIRRGQTGTVTTIAKVARFEWEIPRMERETRAYRLLEGTGIAPRFLGHVHEQGRTVGMLLEKIEDGRFAGVGDLEACRKALGRFHQTGLLHGDVNRHNFVVGKDGLKLIDYETSWETNDLEAFDAEMASLETELGDGSGRGGGFEIDDD</sequence>
<evidence type="ECO:0000313" key="1">
    <source>
        <dbReference type="EMBL" id="TQN73256.1"/>
    </source>
</evidence>
<name>A0A5Q4C341_9PEZI</name>
<keyword evidence="2" id="KW-1185">Reference proteome</keyword>
<evidence type="ECO:0008006" key="3">
    <source>
        <dbReference type="Google" id="ProtNLM"/>
    </source>
</evidence>
<evidence type="ECO:0000313" key="2">
    <source>
        <dbReference type="Proteomes" id="UP000326340"/>
    </source>
</evidence>
<protein>
    <recommendedName>
        <fullName evidence="3">Alpha-galactosidase A</fullName>
    </recommendedName>
</protein>
<dbReference type="AlphaFoldDB" id="A0A5Q4C341"/>
<organism evidence="1 2">
    <name type="scientific">Colletotrichum shisoi</name>
    <dbReference type="NCBI Taxonomy" id="2078593"/>
    <lineage>
        <taxon>Eukaryota</taxon>
        <taxon>Fungi</taxon>
        <taxon>Dikarya</taxon>
        <taxon>Ascomycota</taxon>
        <taxon>Pezizomycotina</taxon>
        <taxon>Sordariomycetes</taxon>
        <taxon>Hypocreomycetidae</taxon>
        <taxon>Glomerellales</taxon>
        <taxon>Glomerellaceae</taxon>
        <taxon>Colletotrichum</taxon>
        <taxon>Colletotrichum destructivum species complex</taxon>
    </lineage>
</organism>
<accession>A0A5Q4C341</accession>
<gene>
    <name evidence="1" type="ORF">CSHISOI_02235</name>
</gene>
<dbReference type="InterPro" id="IPR011009">
    <property type="entry name" value="Kinase-like_dom_sf"/>
</dbReference>
<dbReference type="SUPFAM" id="SSF56112">
    <property type="entry name" value="Protein kinase-like (PK-like)"/>
    <property type="match status" value="1"/>
</dbReference>
<dbReference type="OrthoDB" id="2687876at2759"/>
<comment type="caution">
    <text evidence="1">The sequence shown here is derived from an EMBL/GenBank/DDBJ whole genome shotgun (WGS) entry which is preliminary data.</text>
</comment>
<dbReference type="EMBL" id="PUHP01000109">
    <property type="protein sequence ID" value="TQN73256.1"/>
    <property type="molecule type" value="Genomic_DNA"/>
</dbReference>
<dbReference type="Gene3D" id="1.10.510.10">
    <property type="entry name" value="Transferase(Phosphotransferase) domain 1"/>
    <property type="match status" value="1"/>
</dbReference>